<evidence type="ECO:0000313" key="14">
    <source>
        <dbReference type="Proteomes" id="UP000198942"/>
    </source>
</evidence>
<dbReference type="SMART" id="SM00388">
    <property type="entry name" value="HisKA"/>
    <property type="match status" value="1"/>
</dbReference>
<dbReference type="OrthoDB" id="594725at2"/>
<dbReference type="EMBL" id="FOCL01000002">
    <property type="protein sequence ID" value="SEN06417.1"/>
    <property type="molecule type" value="Genomic_DNA"/>
</dbReference>
<comment type="catalytic activity">
    <reaction evidence="1">
        <text>ATP + protein L-histidine = ADP + protein N-phospho-L-histidine.</text>
        <dbReference type="EC" id="2.7.13.3"/>
    </reaction>
</comment>
<organism evidence="13 14">
    <name type="scientific">Mucilaginibacter gossypiicola</name>
    <dbReference type="NCBI Taxonomy" id="551995"/>
    <lineage>
        <taxon>Bacteria</taxon>
        <taxon>Pseudomonadati</taxon>
        <taxon>Bacteroidota</taxon>
        <taxon>Sphingobacteriia</taxon>
        <taxon>Sphingobacteriales</taxon>
        <taxon>Sphingobacteriaceae</taxon>
        <taxon>Mucilaginibacter</taxon>
    </lineage>
</organism>
<dbReference type="Gene3D" id="3.30.565.10">
    <property type="entry name" value="Histidine kinase-like ATPase, C-terminal domain"/>
    <property type="match status" value="1"/>
</dbReference>
<dbReference type="SMART" id="SM00304">
    <property type="entry name" value="HAMP"/>
    <property type="match status" value="1"/>
</dbReference>
<evidence type="ECO:0000256" key="1">
    <source>
        <dbReference type="ARBA" id="ARBA00000085"/>
    </source>
</evidence>
<evidence type="ECO:0000256" key="8">
    <source>
        <dbReference type="ARBA" id="ARBA00022989"/>
    </source>
</evidence>
<sequence>MNLKQRFSFIFSSLFSVLLATVTLTVYLLFAHFRQDEFSALMAEKAQTTAKLLIEVKEIDYKMQKIIDSNSINKLYKENTQIYDENYKLIYNSNDTLTVNLTKADLDQIRTKRRVFKKTAQYDVLGLYYTYDHKHYYVAVSAEDTYDNNKLNYLKYLLFGAFIIGTAIVWLLSFSLSKKALQPLDNFRKRIQEITDSNLKIRLSEAKREDEINALAHSFNQMMDRIDNAYNRQKEFTGNASHELRTPVARVAAQIENLIQRPDLDNIIRANLTSIFEDTFQLSEIISSLVALADINSSEHKLSFTKIRLDELIFNTVADLSKVFPDFKLKFEIENNTGNAAEPEILGDETLLKIVLLNLFKNAYIYSDNHLLECLIRQRDQEAELLITNTGEVPKIEDTATLFTAFYRGSNIGNIAGSGIGLSIVKRVLEYHKARVSYNIIDQNTNQVHISFSLLQDS</sequence>
<dbReference type="InterPro" id="IPR036890">
    <property type="entry name" value="HATPase_C_sf"/>
</dbReference>
<dbReference type="Proteomes" id="UP000198942">
    <property type="component" value="Unassembled WGS sequence"/>
</dbReference>
<evidence type="ECO:0000256" key="9">
    <source>
        <dbReference type="ARBA" id="ARBA00023012"/>
    </source>
</evidence>
<dbReference type="InterPro" id="IPR003594">
    <property type="entry name" value="HATPase_dom"/>
</dbReference>
<proteinExistence type="predicted"/>
<dbReference type="SUPFAM" id="SSF55874">
    <property type="entry name" value="ATPase domain of HSP90 chaperone/DNA topoisomerase II/histidine kinase"/>
    <property type="match status" value="1"/>
</dbReference>
<evidence type="ECO:0000259" key="12">
    <source>
        <dbReference type="PROSITE" id="PS50885"/>
    </source>
</evidence>
<dbReference type="PANTHER" id="PTHR45436">
    <property type="entry name" value="SENSOR HISTIDINE KINASE YKOH"/>
    <property type="match status" value="1"/>
</dbReference>
<dbReference type="SMART" id="SM00387">
    <property type="entry name" value="HATPase_c"/>
    <property type="match status" value="1"/>
</dbReference>
<dbReference type="EC" id="2.7.13.3" evidence="3"/>
<dbReference type="InterPro" id="IPR003660">
    <property type="entry name" value="HAMP_dom"/>
</dbReference>
<dbReference type="Gene3D" id="1.10.287.130">
    <property type="match status" value="1"/>
</dbReference>
<dbReference type="AlphaFoldDB" id="A0A1H8DIQ2"/>
<comment type="subcellular location">
    <subcellularLocation>
        <location evidence="2">Membrane</location>
    </subcellularLocation>
</comment>
<dbReference type="PROSITE" id="PS50885">
    <property type="entry name" value="HAMP"/>
    <property type="match status" value="1"/>
</dbReference>
<keyword evidence="7 13" id="KW-0418">Kinase</keyword>
<dbReference type="InterPro" id="IPR050428">
    <property type="entry name" value="TCS_sensor_his_kinase"/>
</dbReference>
<dbReference type="Pfam" id="PF00512">
    <property type="entry name" value="HisKA"/>
    <property type="match status" value="1"/>
</dbReference>
<gene>
    <name evidence="13" type="ORF">SAMN05192574_102340</name>
</gene>
<dbReference type="RefSeq" id="WP_091209444.1">
    <property type="nucleotide sequence ID" value="NZ_FOCL01000002.1"/>
</dbReference>
<dbReference type="PANTHER" id="PTHR45436:SF5">
    <property type="entry name" value="SENSOR HISTIDINE KINASE TRCS"/>
    <property type="match status" value="1"/>
</dbReference>
<feature type="domain" description="Histidine kinase" evidence="11">
    <location>
        <begin position="239"/>
        <end position="456"/>
    </location>
</feature>
<evidence type="ECO:0000259" key="11">
    <source>
        <dbReference type="PROSITE" id="PS50109"/>
    </source>
</evidence>
<dbReference type="CDD" id="cd06225">
    <property type="entry name" value="HAMP"/>
    <property type="match status" value="1"/>
</dbReference>
<accession>A0A1H8DIQ2</accession>
<feature type="transmembrane region" description="Helical" evidence="10">
    <location>
        <begin position="7"/>
        <end position="30"/>
    </location>
</feature>
<keyword evidence="6 10" id="KW-0812">Transmembrane</keyword>
<evidence type="ECO:0000256" key="2">
    <source>
        <dbReference type="ARBA" id="ARBA00004370"/>
    </source>
</evidence>
<dbReference type="Pfam" id="PF02518">
    <property type="entry name" value="HATPase_c"/>
    <property type="match status" value="1"/>
</dbReference>
<keyword evidence="14" id="KW-1185">Reference proteome</keyword>
<dbReference type="InterPro" id="IPR005467">
    <property type="entry name" value="His_kinase_dom"/>
</dbReference>
<evidence type="ECO:0000256" key="6">
    <source>
        <dbReference type="ARBA" id="ARBA00022692"/>
    </source>
</evidence>
<evidence type="ECO:0000256" key="10">
    <source>
        <dbReference type="SAM" id="Phobius"/>
    </source>
</evidence>
<dbReference type="Gene3D" id="6.10.340.10">
    <property type="match status" value="1"/>
</dbReference>
<keyword evidence="4" id="KW-0597">Phosphoprotein</keyword>
<dbReference type="SUPFAM" id="SSF158472">
    <property type="entry name" value="HAMP domain-like"/>
    <property type="match status" value="1"/>
</dbReference>
<keyword evidence="8 10" id="KW-1133">Transmembrane helix</keyword>
<dbReference type="InterPro" id="IPR003661">
    <property type="entry name" value="HisK_dim/P_dom"/>
</dbReference>
<evidence type="ECO:0000256" key="4">
    <source>
        <dbReference type="ARBA" id="ARBA00022553"/>
    </source>
</evidence>
<dbReference type="PROSITE" id="PS50109">
    <property type="entry name" value="HIS_KIN"/>
    <property type="match status" value="1"/>
</dbReference>
<name>A0A1H8DIQ2_9SPHI</name>
<reference evidence="14" key="1">
    <citation type="submission" date="2016-10" db="EMBL/GenBank/DDBJ databases">
        <authorList>
            <person name="Varghese N."/>
            <person name="Submissions S."/>
        </authorList>
    </citation>
    <scope>NUCLEOTIDE SEQUENCE [LARGE SCALE GENOMIC DNA]</scope>
    <source>
        <strain evidence="14">Gh-48</strain>
    </source>
</reference>
<keyword evidence="10" id="KW-0472">Membrane</keyword>
<feature type="domain" description="HAMP" evidence="12">
    <location>
        <begin position="178"/>
        <end position="231"/>
    </location>
</feature>
<keyword evidence="5" id="KW-0808">Transferase</keyword>
<evidence type="ECO:0000313" key="13">
    <source>
        <dbReference type="EMBL" id="SEN06417.1"/>
    </source>
</evidence>
<protein>
    <recommendedName>
        <fullName evidence="3">histidine kinase</fullName>
        <ecNumber evidence="3">2.7.13.3</ecNumber>
    </recommendedName>
</protein>
<dbReference type="Pfam" id="PF00672">
    <property type="entry name" value="HAMP"/>
    <property type="match status" value="1"/>
</dbReference>
<dbReference type="STRING" id="551995.SAMN05192574_102340"/>
<dbReference type="InterPro" id="IPR036097">
    <property type="entry name" value="HisK_dim/P_sf"/>
</dbReference>
<dbReference type="GO" id="GO:0000155">
    <property type="term" value="F:phosphorelay sensor kinase activity"/>
    <property type="evidence" value="ECO:0007669"/>
    <property type="project" value="InterPro"/>
</dbReference>
<evidence type="ECO:0000256" key="7">
    <source>
        <dbReference type="ARBA" id="ARBA00022777"/>
    </source>
</evidence>
<feature type="transmembrane region" description="Helical" evidence="10">
    <location>
        <begin position="153"/>
        <end position="172"/>
    </location>
</feature>
<evidence type="ECO:0000256" key="3">
    <source>
        <dbReference type="ARBA" id="ARBA00012438"/>
    </source>
</evidence>
<dbReference type="CDD" id="cd00082">
    <property type="entry name" value="HisKA"/>
    <property type="match status" value="1"/>
</dbReference>
<dbReference type="GO" id="GO:0005886">
    <property type="term" value="C:plasma membrane"/>
    <property type="evidence" value="ECO:0007669"/>
    <property type="project" value="TreeGrafter"/>
</dbReference>
<keyword evidence="9" id="KW-0902">Two-component regulatory system</keyword>
<dbReference type="SUPFAM" id="SSF47384">
    <property type="entry name" value="Homodimeric domain of signal transducing histidine kinase"/>
    <property type="match status" value="1"/>
</dbReference>
<evidence type="ECO:0000256" key="5">
    <source>
        <dbReference type="ARBA" id="ARBA00022679"/>
    </source>
</evidence>